<keyword evidence="4 6" id="KW-1133">Transmembrane helix</keyword>
<feature type="transmembrane region" description="Helical" evidence="6">
    <location>
        <begin position="530"/>
        <end position="551"/>
    </location>
</feature>
<dbReference type="PANTHER" id="PTHR16932">
    <property type="entry name" value="INTERFERON ALPHA-INDUCIBLE PROTEIN 27"/>
    <property type="match status" value="1"/>
</dbReference>
<dbReference type="Proteomes" id="UP001195769">
    <property type="component" value="Unassembled WGS sequence"/>
</dbReference>
<reference evidence="7" key="1">
    <citation type="journal article" date="2020" name="New Phytol.">
        <title>Comparative genomics reveals dynamic genome evolution in host specialist ectomycorrhizal fungi.</title>
        <authorList>
            <person name="Lofgren L.A."/>
            <person name="Nguyen N.H."/>
            <person name="Vilgalys R."/>
            <person name="Ruytinx J."/>
            <person name="Liao H.L."/>
            <person name="Branco S."/>
            <person name="Kuo A."/>
            <person name="LaButti K."/>
            <person name="Lipzen A."/>
            <person name="Andreopoulos W."/>
            <person name="Pangilinan J."/>
            <person name="Riley R."/>
            <person name="Hundley H."/>
            <person name="Na H."/>
            <person name="Barry K."/>
            <person name="Grigoriev I.V."/>
            <person name="Stajich J.E."/>
            <person name="Kennedy P.G."/>
        </authorList>
    </citation>
    <scope>NUCLEOTIDE SEQUENCE</scope>
    <source>
        <strain evidence="7">FC203</strain>
    </source>
</reference>
<evidence type="ECO:0000313" key="8">
    <source>
        <dbReference type="Proteomes" id="UP001195769"/>
    </source>
</evidence>
<keyword evidence="8" id="KW-1185">Reference proteome</keyword>
<evidence type="ECO:0000256" key="1">
    <source>
        <dbReference type="ARBA" id="ARBA00004141"/>
    </source>
</evidence>
<dbReference type="InterPro" id="IPR038213">
    <property type="entry name" value="IFI6/IFI27-like_sf"/>
</dbReference>
<evidence type="ECO:0000256" key="6">
    <source>
        <dbReference type="SAM" id="Phobius"/>
    </source>
</evidence>
<dbReference type="Gene3D" id="1.25.40.10">
    <property type="entry name" value="Tetratricopeptide repeat domain"/>
    <property type="match status" value="1"/>
</dbReference>
<proteinExistence type="inferred from homology"/>
<evidence type="ECO:0000256" key="4">
    <source>
        <dbReference type="ARBA" id="ARBA00022989"/>
    </source>
</evidence>
<comment type="caution">
    <text evidence="7">The sequence shown here is derived from an EMBL/GenBank/DDBJ whole genome shotgun (WGS) entry which is preliminary data.</text>
</comment>
<comment type="similarity">
    <text evidence="2">Belongs to the IFI6/IFI27 family.</text>
</comment>
<dbReference type="PANTHER" id="PTHR16932:SF18">
    <property type="entry name" value="INTERFERON, ALPHA-INDUCIBLE PROTEIN 27-LIKE 2"/>
    <property type="match status" value="1"/>
</dbReference>
<sequence length="660" mass="73381">MNSTVRNACIVEDWLTAEKVLNRDIDADADDHTAYANRAFVMARKRDWNQALQDAIQSVSIQPSLAGHISEGIALCGKNQVPAARISFDLASMFTNRDLKTGHFLFLIKAEAMLRIRELATCPNVDLVACYIVEAYLRVQLGNIALQGARYNEAVEHFTAAANSSTFFYKSPIHLTYDEFVVLFGWDLKSLWQTANRQQCRALFRAGSLRAAVESYQSMMDKIDEDMKADLRAWFTAIRHPYIAAVTLIYISGTPELLLTPLRIARYLCFLPFRLILWPFKLLTRFILYIVGFRRQGVAKGSYASRYQSRRYGGYVPSQSAFSKFQAHGATDDYEDGDEPQSTIAAPVSFMAGIGDLGFRGSSFDGHSAAMTDWSKLMSSIFSQGSEAFSEAKQRVQAISQKDLDPQNVDWSKVSSNVVSRVSDALTEAKQLVNQAASQRDIDIQNVDQSKLLSNIVSSATDMFDWSKLWDNILSYAFSVLATAGRLVYAFVGVIFNISRTYWTNMWCSILSGILFALIAVNNWSIVHPYVAAGVLILLSAVTNIGVFLTLSQLTGTFAVILCLLPVQLIIWCSGFRSQGVAKGTQISGLHFLTEHATTGSFASLFQSMYYSGIVPRGSSFAHLQSTGATMWLVPLTLVSLLSYAGVVIVLGREWGWWFQ</sequence>
<gene>
    <name evidence="7" type="ORF">F5891DRAFT_1193016</name>
</gene>
<evidence type="ECO:0000256" key="2">
    <source>
        <dbReference type="ARBA" id="ARBA00007262"/>
    </source>
</evidence>
<keyword evidence="3 6" id="KW-0812">Transmembrane</keyword>
<feature type="transmembrane region" description="Helical" evidence="6">
    <location>
        <begin position="631"/>
        <end position="652"/>
    </location>
</feature>
<evidence type="ECO:0000313" key="7">
    <source>
        <dbReference type="EMBL" id="KAG1896440.1"/>
    </source>
</evidence>
<feature type="transmembrane region" description="Helical" evidence="6">
    <location>
        <begin position="557"/>
        <end position="576"/>
    </location>
</feature>
<dbReference type="EMBL" id="JABBWK010000055">
    <property type="protein sequence ID" value="KAG1896440.1"/>
    <property type="molecule type" value="Genomic_DNA"/>
</dbReference>
<name>A0AAD4DYH4_9AGAM</name>
<dbReference type="AlphaFoldDB" id="A0AAD4DYH4"/>
<dbReference type="GO" id="GO:0016020">
    <property type="term" value="C:membrane"/>
    <property type="evidence" value="ECO:0007669"/>
    <property type="project" value="UniProtKB-SubCell"/>
</dbReference>
<dbReference type="InterPro" id="IPR011990">
    <property type="entry name" value="TPR-like_helical_dom_sf"/>
</dbReference>
<dbReference type="SUPFAM" id="SSF48452">
    <property type="entry name" value="TPR-like"/>
    <property type="match status" value="1"/>
</dbReference>
<dbReference type="RefSeq" id="XP_041222016.1">
    <property type="nucleotide sequence ID" value="XM_041367673.1"/>
</dbReference>
<feature type="transmembrane region" description="Helical" evidence="6">
    <location>
        <begin position="502"/>
        <end position="521"/>
    </location>
</feature>
<dbReference type="InterPro" id="IPR009311">
    <property type="entry name" value="IFI6/IFI27-like"/>
</dbReference>
<keyword evidence="5 6" id="KW-0472">Membrane</keyword>
<evidence type="ECO:0000256" key="5">
    <source>
        <dbReference type="ARBA" id="ARBA00023136"/>
    </source>
</evidence>
<feature type="transmembrane region" description="Helical" evidence="6">
    <location>
        <begin position="473"/>
        <end position="496"/>
    </location>
</feature>
<dbReference type="GeneID" id="64661971"/>
<protein>
    <submittedName>
        <fullName evidence="7">Uncharacterized protein</fullName>
    </submittedName>
</protein>
<accession>A0AAD4DYH4</accession>
<dbReference type="Gene3D" id="6.10.110.10">
    <property type="match status" value="2"/>
</dbReference>
<organism evidence="7 8">
    <name type="scientific">Suillus fuscotomentosus</name>
    <dbReference type="NCBI Taxonomy" id="1912939"/>
    <lineage>
        <taxon>Eukaryota</taxon>
        <taxon>Fungi</taxon>
        <taxon>Dikarya</taxon>
        <taxon>Basidiomycota</taxon>
        <taxon>Agaricomycotina</taxon>
        <taxon>Agaricomycetes</taxon>
        <taxon>Agaricomycetidae</taxon>
        <taxon>Boletales</taxon>
        <taxon>Suillineae</taxon>
        <taxon>Suillaceae</taxon>
        <taxon>Suillus</taxon>
    </lineage>
</organism>
<comment type="subcellular location">
    <subcellularLocation>
        <location evidence="1">Membrane</location>
        <topology evidence="1">Multi-pass membrane protein</topology>
    </subcellularLocation>
</comment>
<evidence type="ECO:0000256" key="3">
    <source>
        <dbReference type="ARBA" id="ARBA00022692"/>
    </source>
</evidence>